<dbReference type="AlphaFoldDB" id="A0A0D8XJM8"/>
<name>A0A0D8XJM8_DICVI</name>
<protein>
    <submittedName>
        <fullName evidence="1">Uncharacterized protein</fullName>
    </submittedName>
</protein>
<organism evidence="1 2">
    <name type="scientific">Dictyocaulus viviparus</name>
    <name type="common">Bovine lungworm</name>
    <dbReference type="NCBI Taxonomy" id="29172"/>
    <lineage>
        <taxon>Eukaryota</taxon>
        <taxon>Metazoa</taxon>
        <taxon>Ecdysozoa</taxon>
        <taxon>Nematoda</taxon>
        <taxon>Chromadorea</taxon>
        <taxon>Rhabditida</taxon>
        <taxon>Rhabditina</taxon>
        <taxon>Rhabditomorpha</taxon>
        <taxon>Strongyloidea</taxon>
        <taxon>Metastrongylidae</taxon>
        <taxon>Dictyocaulus</taxon>
    </lineage>
</organism>
<reference evidence="2" key="2">
    <citation type="journal article" date="2016" name="Sci. Rep.">
        <title>Dictyocaulus viviparus genome, variome and transcriptome elucidate lungworm biology and support future intervention.</title>
        <authorList>
            <person name="McNulty S.N."/>
            <person name="Strube C."/>
            <person name="Rosa B.A."/>
            <person name="Martin J.C."/>
            <person name="Tyagi R."/>
            <person name="Choi Y.J."/>
            <person name="Wang Q."/>
            <person name="Hallsworth Pepin K."/>
            <person name="Zhang X."/>
            <person name="Ozersky P."/>
            <person name="Wilson R.K."/>
            <person name="Sternberg P.W."/>
            <person name="Gasser R.B."/>
            <person name="Mitreva M."/>
        </authorList>
    </citation>
    <scope>NUCLEOTIDE SEQUENCE [LARGE SCALE GENOMIC DNA]</scope>
    <source>
        <strain evidence="2">HannoverDv2000</strain>
    </source>
</reference>
<proteinExistence type="predicted"/>
<keyword evidence="2" id="KW-1185">Reference proteome</keyword>
<gene>
    <name evidence="1" type="ORF">DICVIV_09167</name>
</gene>
<reference evidence="1 2" key="1">
    <citation type="submission" date="2013-11" db="EMBL/GenBank/DDBJ databases">
        <title>Draft genome of the bovine lungworm Dictyocaulus viviparus.</title>
        <authorList>
            <person name="Mitreva M."/>
        </authorList>
    </citation>
    <scope>NUCLEOTIDE SEQUENCE [LARGE SCALE GENOMIC DNA]</scope>
    <source>
        <strain evidence="1 2">HannoverDv2000</strain>
    </source>
</reference>
<evidence type="ECO:0000313" key="1">
    <source>
        <dbReference type="EMBL" id="KJH44805.1"/>
    </source>
</evidence>
<evidence type="ECO:0000313" key="2">
    <source>
        <dbReference type="Proteomes" id="UP000053766"/>
    </source>
</evidence>
<accession>A0A0D8XJM8</accession>
<sequence>MDINAGDCTDRLHYALNLLTFVTTKNYVIQKSIEQWKKLEKYEANKCLHTFLVSSISKIPSEKSEEQSISFTIRNRTLITICALLHH</sequence>
<dbReference type="EMBL" id="KN716447">
    <property type="protein sequence ID" value="KJH44805.1"/>
    <property type="molecule type" value="Genomic_DNA"/>
</dbReference>
<dbReference type="Proteomes" id="UP000053766">
    <property type="component" value="Unassembled WGS sequence"/>
</dbReference>